<gene>
    <name evidence="4" type="ORF">IQ10_03055</name>
</gene>
<keyword evidence="5" id="KW-1185">Reference proteome</keyword>
<dbReference type="InterPro" id="IPR008462">
    <property type="entry name" value="CsbD"/>
</dbReference>
<evidence type="ECO:0000313" key="5">
    <source>
        <dbReference type="Proteomes" id="UP000315711"/>
    </source>
</evidence>
<evidence type="ECO:0000259" key="3">
    <source>
        <dbReference type="Pfam" id="PF05532"/>
    </source>
</evidence>
<dbReference type="Proteomes" id="UP000315711">
    <property type="component" value="Unassembled WGS sequence"/>
</dbReference>
<organism evidence="4 5">
    <name type="scientific">Halalkalibacter nanhaiisediminis</name>
    <dbReference type="NCBI Taxonomy" id="688079"/>
    <lineage>
        <taxon>Bacteria</taxon>
        <taxon>Bacillati</taxon>
        <taxon>Bacillota</taxon>
        <taxon>Bacilli</taxon>
        <taxon>Bacillales</taxon>
        <taxon>Bacillaceae</taxon>
        <taxon>Halalkalibacter</taxon>
    </lineage>
</organism>
<dbReference type="AlphaFoldDB" id="A0A562QCL9"/>
<dbReference type="InterPro" id="IPR026042">
    <property type="entry name" value="YjbJ"/>
</dbReference>
<feature type="domain" description="CsbD-like" evidence="3">
    <location>
        <begin position="4"/>
        <end position="56"/>
    </location>
</feature>
<evidence type="ECO:0000313" key="4">
    <source>
        <dbReference type="EMBL" id="TWI54502.1"/>
    </source>
</evidence>
<proteinExistence type="inferred from homology"/>
<dbReference type="PANTHER" id="PTHR34977:SF1">
    <property type="entry name" value="UPF0337 PROTEIN YJBJ"/>
    <property type="match status" value="1"/>
</dbReference>
<dbReference type="OrthoDB" id="9796058at2"/>
<sequence length="61" mass="7146">MNNDELKGKWNQFKGDAKQKWGKLTDDDLTEVEGSRDKLIGKIQEKHGKTKEEAEREVDNW</sequence>
<dbReference type="RefSeq" id="WP_144451291.1">
    <property type="nucleotide sequence ID" value="NZ_VLKZ01000009.1"/>
</dbReference>
<dbReference type="PIRSF" id="PIRSF039008">
    <property type="entry name" value="YjbJ"/>
    <property type="match status" value="1"/>
</dbReference>
<dbReference type="Gene3D" id="1.10.1470.10">
    <property type="entry name" value="YjbJ"/>
    <property type="match status" value="1"/>
</dbReference>
<comment type="caution">
    <text evidence="4">The sequence shown here is derived from an EMBL/GenBank/DDBJ whole genome shotgun (WGS) entry which is preliminary data.</text>
</comment>
<evidence type="ECO:0000256" key="2">
    <source>
        <dbReference type="SAM" id="MobiDB-lite"/>
    </source>
</evidence>
<dbReference type="PANTHER" id="PTHR34977">
    <property type="entry name" value="UPF0337 PROTEIN YJBJ"/>
    <property type="match status" value="1"/>
</dbReference>
<evidence type="ECO:0000256" key="1">
    <source>
        <dbReference type="ARBA" id="ARBA00009129"/>
    </source>
</evidence>
<accession>A0A562QCL9</accession>
<dbReference type="Pfam" id="PF05532">
    <property type="entry name" value="CsbD"/>
    <property type="match status" value="1"/>
</dbReference>
<name>A0A562QCL9_9BACI</name>
<reference evidence="4 5" key="1">
    <citation type="journal article" date="2015" name="Stand. Genomic Sci.">
        <title>Genomic Encyclopedia of Bacterial and Archaeal Type Strains, Phase III: the genomes of soil and plant-associated and newly described type strains.</title>
        <authorList>
            <person name="Whitman W.B."/>
            <person name="Woyke T."/>
            <person name="Klenk H.P."/>
            <person name="Zhou Y."/>
            <person name="Lilburn T.G."/>
            <person name="Beck B.J."/>
            <person name="De Vos P."/>
            <person name="Vandamme P."/>
            <person name="Eisen J.A."/>
            <person name="Garrity G."/>
            <person name="Hugenholtz P."/>
            <person name="Kyrpides N.C."/>
        </authorList>
    </citation>
    <scope>NUCLEOTIDE SEQUENCE [LARGE SCALE GENOMIC DNA]</scope>
    <source>
        <strain evidence="4 5">CGMCC 1.10116</strain>
    </source>
</reference>
<comment type="similarity">
    <text evidence="1">Belongs to the UPF0337 (CsbD) family.</text>
</comment>
<dbReference type="InterPro" id="IPR036629">
    <property type="entry name" value="YjbJ_sf"/>
</dbReference>
<dbReference type="EMBL" id="VLKZ01000009">
    <property type="protein sequence ID" value="TWI54502.1"/>
    <property type="molecule type" value="Genomic_DNA"/>
</dbReference>
<dbReference type="SUPFAM" id="SSF69047">
    <property type="entry name" value="Hypothetical protein YjbJ"/>
    <property type="match status" value="1"/>
</dbReference>
<feature type="region of interest" description="Disordered" evidence="2">
    <location>
        <begin position="41"/>
        <end position="61"/>
    </location>
</feature>
<protein>
    <submittedName>
        <fullName evidence="4">Uncharacterized protein YjbJ (UPF0337 family)</fullName>
    </submittedName>
</protein>
<dbReference type="InterPro" id="IPR050423">
    <property type="entry name" value="UPF0337_stress_rsp"/>
</dbReference>